<dbReference type="EMBL" id="JH711596">
    <property type="protein sequence ID" value="EIW73993.1"/>
    <property type="molecule type" value="Genomic_DNA"/>
</dbReference>
<keyword evidence="18" id="KW-1185">Reference proteome</keyword>
<feature type="active site" description="Charge relay system" evidence="15">
    <location>
        <position position="442"/>
    </location>
</feature>
<dbReference type="SUPFAM" id="SSF54897">
    <property type="entry name" value="Protease propeptides/inhibitors"/>
    <property type="match status" value="1"/>
</dbReference>
<dbReference type="InterPro" id="IPR015366">
    <property type="entry name" value="S53_propep"/>
</dbReference>
<keyword evidence="7 15" id="KW-0479">Metal-binding</keyword>
<dbReference type="GO" id="GO:0046872">
    <property type="term" value="F:metal ion binding"/>
    <property type="evidence" value="ECO:0007669"/>
    <property type="project" value="UniProtKB-UniRule"/>
</dbReference>
<dbReference type="PROSITE" id="PS51695">
    <property type="entry name" value="SEDOLISIN"/>
    <property type="match status" value="1"/>
</dbReference>
<dbReference type="eggNOG" id="ENOG502QR6D">
    <property type="taxonomic scope" value="Eukaryota"/>
</dbReference>
<evidence type="ECO:0000313" key="17">
    <source>
        <dbReference type="EMBL" id="EIW73993.1"/>
    </source>
</evidence>
<name>R7SCV5_CONPW</name>
<evidence type="ECO:0000256" key="10">
    <source>
        <dbReference type="ARBA" id="ARBA00022825"/>
    </source>
</evidence>
<proteinExistence type="predicted"/>
<reference evidence="18" key="1">
    <citation type="journal article" date="2012" name="Science">
        <title>The Paleozoic origin of enzymatic lignin decomposition reconstructed from 31 fungal genomes.</title>
        <authorList>
            <person name="Floudas D."/>
            <person name="Binder M."/>
            <person name="Riley R."/>
            <person name="Barry K."/>
            <person name="Blanchette R.A."/>
            <person name="Henrissat B."/>
            <person name="Martinez A.T."/>
            <person name="Otillar R."/>
            <person name="Spatafora J.W."/>
            <person name="Yadav J.S."/>
            <person name="Aerts A."/>
            <person name="Benoit I."/>
            <person name="Boyd A."/>
            <person name="Carlson A."/>
            <person name="Copeland A."/>
            <person name="Coutinho P.M."/>
            <person name="de Vries R.P."/>
            <person name="Ferreira P."/>
            <person name="Findley K."/>
            <person name="Foster B."/>
            <person name="Gaskell J."/>
            <person name="Glotzer D."/>
            <person name="Gorecki P."/>
            <person name="Heitman J."/>
            <person name="Hesse C."/>
            <person name="Hori C."/>
            <person name="Igarashi K."/>
            <person name="Jurgens J.A."/>
            <person name="Kallen N."/>
            <person name="Kersten P."/>
            <person name="Kohler A."/>
            <person name="Kuees U."/>
            <person name="Kumar T.K.A."/>
            <person name="Kuo A."/>
            <person name="LaButti K."/>
            <person name="Larrondo L.F."/>
            <person name="Lindquist E."/>
            <person name="Ling A."/>
            <person name="Lombard V."/>
            <person name="Lucas S."/>
            <person name="Lundell T."/>
            <person name="Martin R."/>
            <person name="McLaughlin D.J."/>
            <person name="Morgenstern I."/>
            <person name="Morin E."/>
            <person name="Murat C."/>
            <person name="Nagy L.G."/>
            <person name="Nolan M."/>
            <person name="Ohm R.A."/>
            <person name="Patyshakuliyeva A."/>
            <person name="Rokas A."/>
            <person name="Ruiz-Duenas F.J."/>
            <person name="Sabat G."/>
            <person name="Salamov A."/>
            <person name="Samejima M."/>
            <person name="Schmutz J."/>
            <person name="Slot J.C."/>
            <person name="St John F."/>
            <person name="Stenlid J."/>
            <person name="Sun H."/>
            <person name="Sun S."/>
            <person name="Syed K."/>
            <person name="Tsang A."/>
            <person name="Wiebenga A."/>
            <person name="Young D."/>
            <person name="Pisabarro A."/>
            <person name="Eastwood D.C."/>
            <person name="Martin F."/>
            <person name="Cullen D."/>
            <person name="Grigoriev I.V."/>
            <person name="Hibbett D.S."/>
        </authorList>
    </citation>
    <scope>NUCLEOTIDE SEQUENCE [LARGE SCALE GENOMIC DNA]</scope>
    <source>
        <strain evidence="18">RWD-64-598 SS2</strain>
    </source>
</reference>
<dbReference type="OrthoDB" id="409122at2759"/>
<evidence type="ECO:0000256" key="7">
    <source>
        <dbReference type="ARBA" id="ARBA00022723"/>
    </source>
</evidence>
<dbReference type="RefSeq" id="XP_007775807.1">
    <property type="nucleotide sequence ID" value="XM_007777617.1"/>
</dbReference>
<evidence type="ECO:0000256" key="2">
    <source>
        <dbReference type="ARBA" id="ARBA00002451"/>
    </source>
</evidence>
<dbReference type="GeneID" id="19208615"/>
<keyword evidence="12" id="KW-0843">Virulence</keyword>
<dbReference type="GO" id="GO:0005576">
    <property type="term" value="C:extracellular region"/>
    <property type="evidence" value="ECO:0007669"/>
    <property type="project" value="UniProtKB-SubCell"/>
</dbReference>
<dbReference type="CDD" id="cd11377">
    <property type="entry name" value="Pro-peptidase_S53"/>
    <property type="match status" value="1"/>
</dbReference>
<dbReference type="Proteomes" id="UP000053558">
    <property type="component" value="Unassembled WGS sequence"/>
</dbReference>
<dbReference type="SMART" id="SM00944">
    <property type="entry name" value="Pro-kuma_activ"/>
    <property type="match status" value="1"/>
</dbReference>
<keyword evidence="5" id="KW-0964">Secreted</keyword>
<evidence type="ECO:0000256" key="6">
    <source>
        <dbReference type="ARBA" id="ARBA00022670"/>
    </source>
</evidence>
<organism evidence="17 18">
    <name type="scientific">Coniophora puteana (strain RWD-64-598)</name>
    <name type="common">Brown rot fungus</name>
    <dbReference type="NCBI Taxonomy" id="741705"/>
    <lineage>
        <taxon>Eukaryota</taxon>
        <taxon>Fungi</taxon>
        <taxon>Dikarya</taxon>
        <taxon>Basidiomycota</taxon>
        <taxon>Agaricomycotina</taxon>
        <taxon>Agaricomycetes</taxon>
        <taxon>Agaricomycetidae</taxon>
        <taxon>Boletales</taxon>
        <taxon>Coniophorineae</taxon>
        <taxon>Coniophoraceae</taxon>
        <taxon>Coniophora</taxon>
    </lineage>
</organism>
<evidence type="ECO:0000313" key="18">
    <source>
        <dbReference type="Proteomes" id="UP000053558"/>
    </source>
</evidence>
<sequence length="526" mass="56636">TLTLQFALSRQGFGELEQHLMEISDSSHTRYGMHLSKDEVHELMAPHPETQHTASEWLAFHGLDETNAKYSSARDSMTLRVPVGTAESMFNTSFHVYKHAESGNALVQTTHYSLPEVLHDHIDLVHPLVMLASAKTLRYTAGNSAPVNPPIPSVRTRGDSAVDPSCNTQITPDCLRQLYNIGNYTSSSTIGNGIAVSAFEDEWASYTDYETFLEAYASSAAGSNFSVTSTKLGTEASLDVQYAFGLTRPIPATFFTIGGYPDSPPDMNWTFATGTLDFVDFLLNQTDLPPVISTSYGEDETSFTPAQANTICQGFAALGARGVSILYSSGDYGVGYDSQDPETFTVHFPASCPYVTSVGMTSGTHEVAGNYKNESFSGGGFSSYFPRPSYQDKSVSDYLTYLGDQYSGLYNSSGRGYPDVSAQGVNFPIDYYGGTKNETGTSASTPTFAAIIALLNDVRLSAGKGTLGFLNPWLYSSGYAALNDITEGNNPGAGTLLIAHGLKPLQATRGWDPLTGLGTPDFARLK</sequence>
<comment type="catalytic activity">
    <reaction evidence="1">
        <text>Release of an N-terminal tripeptide from a polypeptide.</text>
        <dbReference type="EC" id="3.4.14.10"/>
    </reaction>
</comment>
<dbReference type="GO" id="GO:0006508">
    <property type="term" value="P:proteolysis"/>
    <property type="evidence" value="ECO:0007669"/>
    <property type="project" value="UniProtKB-KW"/>
</dbReference>
<dbReference type="PANTHER" id="PTHR14218">
    <property type="entry name" value="PROTEASE S8 TRIPEPTIDYL PEPTIDASE I CLN2"/>
    <property type="match status" value="1"/>
</dbReference>
<feature type="binding site" evidence="15">
    <location>
        <position position="510"/>
    </location>
    <ligand>
        <name>Ca(2+)</name>
        <dbReference type="ChEBI" id="CHEBI:29108"/>
    </ligand>
</feature>
<evidence type="ECO:0000256" key="13">
    <source>
        <dbReference type="ARBA" id="ARBA00023145"/>
    </source>
</evidence>
<dbReference type="OMA" id="VTITPDC"/>
<feature type="binding site" evidence="15">
    <location>
        <position position="512"/>
    </location>
    <ligand>
        <name>Ca(2+)</name>
        <dbReference type="ChEBI" id="CHEBI:29108"/>
    </ligand>
</feature>
<dbReference type="InterPro" id="IPR023828">
    <property type="entry name" value="Peptidase_S8_Ser-AS"/>
</dbReference>
<dbReference type="Pfam" id="PF09286">
    <property type="entry name" value="Pro-kuma_activ"/>
    <property type="match status" value="1"/>
</dbReference>
<keyword evidence="11 15" id="KW-0106">Calcium</keyword>
<feature type="active site" description="Charge relay system" evidence="15">
    <location>
        <position position="235"/>
    </location>
</feature>
<evidence type="ECO:0000256" key="5">
    <source>
        <dbReference type="ARBA" id="ARBA00022525"/>
    </source>
</evidence>
<keyword evidence="8" id="KW-0732">Signal</keyword>
<dbReference type="PANTHER" id="PTHR14218:SF15">
    <property type="entry name" value="TRIPEPTIDYL-PEPTIDASE 1"/>
    <property type="match status" value="1"/>
</dbReference>
<feature type="active site" description="Charge relay system" evidence="15">
    <location>
        <position position="239"/>
    </location>
</feature>
<evidence type="ECO:0000256" key="15">
    <source>
        <dbReference type="PROSITE-ProRule" id="PRU01032"/>
    </source>
</evidence>
<dbReference type="AlphaFoldDB" id="R7SCV5"/>
<dbReference type="EC" id="3.4.14.10" evidence="4"/>
<keyword evidence="10 15" id="KW-0720">Serine protease</keyword>
<dbReference type="InterPro" id="IPR036852">
    <property type="entry name" value="Peptidase_S8/S53_dom_sf"/>
</dbReference>
<feature type="binding site" evidence="15">
    <location>
        <position position="485"/>
    </location>
    <ligand>
        <name>Ca(2+)</name>
        <dbReference type="ChEBI" id="CHEBI:29108"/>
    </ligand>
</feature>
<evidence type="ECO:0000259" key="16">
    <source>
        <dbReference type="PROSITE" id="PS51695"/>
    </source>
</evidence>
<dbReference type="GO" id="GO:0004252">
    <property type="term" value="F:serine-type endopeptidase activity"/>
    <property type="evidence" value="ECO:0007669"/>
    <property type="project" value="UniProtKB-UniRule"/>
</dbReference>
<dbReference type="InterPro" id="IPR000209">
    <property type="entry name" value="Peptidase_S8/S53_dom"/>
</dbReference>
<comment type="cofactor">
    <cofactor evidence="15">
        <name>Ca(2+)</name>
        <dbReference type="ChEBI" id="CHEBI:29108"/>
    </cofactor>
    <text evidence="15">Binds 1 Ca(2+) ion per subunit.</text>
</comment>
<keyword evidence="14" id="KW-0325">Glycoprotein</keyword>
<protein>
    <recommendedName>
        <fullName evidence="4">tripeptidyl-peptidase II</fullName>
        <ecNumber evidence="4">3.4.14.10</ecNumber>
    </recommendedName>
</protein>
<dbReference type="InterPro" id="IPR050819">
    <property type="entry name" value="Tripeptidyl-peptidase_I"/>
</dbReference>
<gene>
    <name evidence="17" type="ORF">CONPUDRAFT_68118</name>
</gene>
<evidence type="ECO:0000256" key="3">
    <source>
        <dbReference type="ARBA" id="ARBA00004239"/>
    </source>
</evidence>
<keyword evidence="9 15" id="KW-0378">Hydrolase</keyword>
<evidence type="ECO:0000256" key="11">
    <source>
        <dbReference type="ARBA" id="ARBA00022837"/>
    </source>
</evidence>
<dbReference type="Gene3D" id="3.40.50.200">
    <property type="entry name" value="Peptidase S8/S53 domain"/>
    <property type="match status" value="1"/>
</dbReference>
<evidence type="ECO:0000256" key="8">
    <source>
        <dbReference type="ARBA" id="ARBA00022729"/>
    </source>
</evidence>
<feature type="binding site" evidence="15">
    <location>
        <position position="484"/>
    </location>
    <ligand>
        <name>Ca(2+)</name>
        <dbReference type="ChEBI" id="CHEBI:29108"/>
    </ligand>
</feature>
<evidence type="ECO:0000256" key="14">
    <source>
        <dbReference type="ARBA" id="ARBA00023180"/>
    </source>
</evidence>
<keyword evidence="13" id="KW-0865">Zymogen</keyword>
<comment type="subcellular location">
    <subcellularLocation>
        <location evidence="3">Secreted</location>
        <location evidence="3">Extracellular space</location>
    </subcellularLocation>
</comment>
<comment type="function">
    <text evidence="2">Secreted tripeptidyl-peptidase which degrades proteins at acidic pHs and is involved in virulence.</text>
</comment>
<feature type="non-terminal residue" evidence="17">
    <location>
        <position position="1"/>
    </location>
</feature>
<evidence type="ECO:0000256" key="9">
    <source>
        <dbReference type="ARBA" id="ARBA00022801"/>
    </source>
</evidence>
<dbReference type="KEGG" id="cput:CONPUDRAFT_68118"/>
<dbReference type="FunFam" id="3.40.50.200:FF:000015">
    <property type="entry name" value="Tripeptidyl peptidase A"/>
    <property type="match status" value="1"/>
</dbReference>
<evidence type="ECO:0000256" key="12">
    <source>
        <dbReference type="ARBA" id="ARBA00023026"/>
    </source>
</evidence>
<dbReference type="CDD" id="cd04056">
    <property type="entry name" value="Peptidases_S53"/>
    <property type="match status" value="1"/>
</dbReference>
<dbReference type="Pfam" id="PF00082">
    <property type="entry name" value="Peptidase_S8"/>
    <property type="match status" value="1"/>
</dbReference>
<feature type="domain" description="Peptidase S53" evidence="16">
    <location>
        <begin position="169"/>
        <end position="526"/>
    </location>
</feature>
<keyword evidence="6 15" id="KW-0645">Protease</keyword>
<dbReference type="PROSITE" id="PS00138">
    <property type="entry name" value="SUBTILASE_SER"/>
    <property type="match status" value="1"/>
</dbReference>
<evidence type="ECO:0000256" key="4">
    <source>
        <dbReference type="ARBA" id="ARBA00012462"/>
    </source>
</evidence>
<accession>R7SCV5</accession>
<dbReference type="InterPro" id="IPR030400">
    <property type="entry name" value="Sedolisin_dom"/>
</dbReference>
<dbReference type="SUPFAM" id="SSF52743">
    <property type="entry name" value="Subtilisin-like"/>
    <property type="match status" value="1"/>
</dbReference>
<evidence type="ECO:0000256" key="1">
    <source>
        <dbReference type="ARBA" id="ARBA00001910"/>
    </source>
</evidence>
<dbReference type="GO" id="GO:0008240">
    <property type="term" value="F:tripeptidyl-peptidase activity"/>
    <property type="evidence" value="ECO:0007669"/>
    <property type="project" value="UniProtKB-EC"/>
</dbReference>